<protein>
    <submittedName>
        <fullName evidence="3">Uncharacterized protein</fullName>
    </submittedName>
</protein>
<evidence type="ECO:0000313" key="4">
    <source>
        <dbReference type="Proteomes" id="UP001370348"/>
    </source>
</evidence>
<feature type="region of interest" description="Disordered" evidence="1">
    <location>
        <begin position="22"/>
        <end position="75"/>
    </location>
</feature>
<feature type="chain" id="PRO_5046803039" evidence="2">
    <location>
        <begin position="23"/>
        <end position="148"/>
    </location>
</feature>
<accession>A0ABZ2M000</accession>
<reference evidence="3 4" key="1">
    <citation type="submission" date="2021-12" db="EMBL/GenBank/DDBJ databases">
        <title>Discovery of the Pendulisporaceae a myxobacterial family with distinct sporulation behavior and unique specialized metabolism.</title>
        <authorList>
            <person name="Garcia R."/>
            <person name="Popoff A."/>
            <person name="Bader C.D."/>
            <person name="Loehr J."/>
            <person name="Walesch S."/>
            <person name="Walt C."/>
            <person name="Boldt J."/>
            <person name="Bunk B."/>
            <person name="Haeckl F.J.F.P.J."/>
            <person name="Gunesch A.P."/>
            <person name="Birkelbach J."/>
            <person name="Nuebel U."/>
            <person name="Pietschmann T."/>
            <person name="Bach T."/>
            <person name="Mueller R."/>
        </authorList>
    </citation>
    <scope>NUCLEOTIDE SEQUENCE [LARGE SCALE GENOMIC DNA]</scope>
    <source>
        <strain evidence="3 4">MSr11954</strain>
    </source>
</reference>
<evidence type="ECO:0000256" key="1">
    <source>
        <dbReference type="SAM" id="MobiDB-lite"/>
    </source>
</evidence>
<feature type="compositionally biased region" description="Low complexity" evidence="1">
    <location>
        <begin position="22"/>
        <end position="35"/>
    </location>
</feature>
<keyword evidence="4" id="KW-1185">Reference proteome</keyword>
<dbReference type="RefSeq" id="WP_394826148.1">
    <property type="nucleotide sequence ID" value="NZ_CP089984.1"/>
</dbReference>
<sequence>MRTVIAIVVAFAAWSIAPSAFASSSGSQPASPNSAEQVREVRAGSSAPQCDQRGATTFAPTPTLDPPNASIDVGDADDSDCRRLLGWAAFEQGHTPAPCSCHAIAEAILTARLPVRAADFVGFVVTPAAADDEHRGVRHQVERPPRAS</sequence>
<gene>
    <name evidence="3" type="ORF">LZC94_04410</name>
</gene>
<evidence type="ECO:0000313" key="3">
    <source>
        <dbReference type="EMBL" id="WXB16523.1"/>
    </source>
</evidence>
<evidence type="ECO:0000256" key="2">
    <source>
        <dbReference type="SAM" id="SignalP"/>
    </source>
</evidence>
<keyword evidence="2" id="KW-0732">Signal</keyword>
<dbReference type="Proteomes" id="UP001370348">
    <property type="component" value="Chromosome"/>
</dbReference>
<dbReference type="EMBL" id="CP089984">
    <property type="protein sequence ID" value="WXB16523.1"/>
    <property type="molecule type" value="Genomic_DNA"/>
</dbReference>
<feature type="compositionally biased region" description="Polar residues" evidence="1">
    <location>
        <begin position="46"/>
        <end position="60"/>
    </location>
</feature>
<proteinExistence type="predicted"/>
<name>A0ABZ2M000_9BACT</name>
<feature type="signal peptide" evidence="2">
    <location>
        <begin position="1"/>
        <end position="22"/>
    </location>
</feature>
<organism evidence="3 4">
    <name type="scientific">Pendulispora albinea</name>
    <dbReference type="NCBI Taxonomy" id="2741071"/>
    <lineage>
        <taxon>Bacteria</taxon>
        <taxon>Pseudomonadati</taxon>
        <taxon>Myxococcota</taxon>
        <taxon>Myxococcia</taxon>
        <taxon>Myxococcales</taxon>
        <taxon>Sorangiineae</taxon>
        <taxon>Pendulisporaceae</taxon>
        <taxon>Pendulispora</taxon>
    </lineage>
</organism>